<keyword evidence="1" id="KW-0812">Transmembrane</keyword>
<dbReference type="InterPro" id="IPR008964">
    <property type="entry name" value="Invasin/intimin_cell_adhesion"/>
</dbReference>
<dbReference type="InterPro" id="IPR013783">
    <property type="entry name" value="Ig-like_fold"/>
</dbReference>
<evidence type="ECO:0000313" key="4">
    <source>
        <dbReference type="Proteomes" id="UP000323439"/>
    </source>
</evidence>
<evidence type="ECO:0000256" key="1">
    <source>
        <dbReference type="SAM" id="Phobius"/>
    </source>
</evidence>
<keyword evidence="1" id="KW-1133">Transmembrane helix</keyword>
<dbReference type="OrthoDB" id="381990at2157"/>
<dbReference type="SUPFAM" id="SSF49373">
    <property type="entry name" value="Invasin/intimin cell-adhesion fragments"/>
    <property type="match status" value="1"/>
</dbReference>
<feature type="domain" description="Macroglobulin" evidence="2">
    <location>
        <begin position="50"/>
        <end position="101"/>
    </location>
</feature>
<dbReference type="InterPro" id="IPR040839">
    <property type="entry name" value="MG4"/>
</dbReference>
<keyword evidence="1" id="KW-0472">Membrane</keyword>
<proteinExistence type="predicted"/>
<dbReference type="Proteomes" id="UP000323439">
    <property type="component" value="Unassembled WGS sequence"/>
</dbReference>
<dbReference type="AlphaFoldDB" id="A0A1G5X8B9"/>
<gene>
    <name evidence="3" type="ORF">SAMN02910315_01979</name>
</gene>
<reference evidence="3 4" key="1">
    <citation type="submission" date="2016-10" db="EMBL/GenBank/DDBJ databases">
        <authorList>
            <person name="Varghese N."/>
            <person name="Submissions S."/>
        </authorList>
    </citation>
    <scope>NUCLEOTIDE SEQUENCE [LARGE SCALE GENOMIC DNA]</scope>
    <source>
        <strain evidence="3 4">DSM 16643</strain>
    </source>
</reference>
<keyword evidence="4" id="KW-1185">Reference proteome</keyword>
<organism evidence="3 4">
    <name type="scientific">Methanobrevibacter millerae</name>
    <dbReference type="NCBI Taxonomy" id="230361"/>
    <lineage>
        <taxon>Archaea</taxon>
        <taxon>Methanobacteriati</taxon>
        <taxon>Methanobacteriota</taxon>
        <taxon>Methanomada group</taxon>
        <taxon>Methanobacteria</taxon>
        <taxon>Methanobacteriales</taxon>
        <taxon>Methanobacteriaceae</taxon>
        <taxon>Methanobrevibacter</taxon>
    </lineage>
</organism>
<accession>A0A1G5X8B9</accession>
<dbReference type="RefSeq" id="WP_149732478.1">
    <property type="nucleotide sequence ID" value="NZ_FMXB01000018.1"/>
</dbReference>
<dbReference type="Gene3D" id="2.60.40.10">
    <property type="entry name" value="Immunoglobulins"/>
    <property type="match status" value="1"/>
</dbReference>
<sequence>MNLKNILLVVAIIIIVIGTFTFLFSHQAHPKADSKIVITSDANLTEGDTFSVKLTDVNSTPISNQTLNVTIIDSTGKANQQTLTTNETGEASFEVDNSTLGNCVVKVKYGGNEKFNGCNFTDNIIINQKVIIKITNTTSVVFGENNTDQWSTNSYQPYSGNGSIITVEQ</sequence>
<name>A0A1G5X8B9_9EURY</name>
<dbReference type="Pfam" id="PF17789">
    <property type="entry name" value="MG4"/>
    <property type="match status" value="1"/>
</dbReference>
<feature type="transmembrane region" description="Helical" evidence="1">
    <location>
        <begin position="6"/>
        <end position="25"/>
    </location>
</feature>
<evidence type="ECO:0000259" key="2">
    <source>
        <dbReference type="Pfam" id="PF17789"/>
    </source>
</evidence>
<protein>
    <recommendedName>
        <fullName evidence="2">Macroglobulin domain-containing protein</fullName>
    </recommendedName>
</protein>
<dbReference type="EMBL" id="FMXB01000018">
    <property type="protein sequence ID" value="SDA65815.1"/>
    <property type="molecule type" value="Genomic_DNA"/>
</dbReference>
<evidence type="ECO:0000313" key="3">
    <source>
        <dbReference type="EMBL" id="SDA65815.1"/>
    </source>
</evidence>